<dbReference type="GO" id="GO:0001228">
    <property type="term" value="F:DNA-binding transcription activator activity, RNA polymerase II-specific"/>
    <property type="evidence" value="ECO:0007669"/>
    <property type="project" value="TreeGrafter"/>
</dbReference>
<evidence type="ECO:0000256" key="5">
    <source>
        <dbReference type="ARBA" id="ARBA00022860"/>
    </source>
</evidence>
<evidence type="ECO:0000313" key="16">
    <source>
        <dbReference type="Proteomes" id="UP001258017"/>
    </source>
</evidence>
<feature type="compositionally biased region" description="Low complexity" evidence="13">
    <location>
        <begin position="99"/>
        <end position="108"/>
    </location>
</feature>
<dbReference type="GO" id="GO:0007548">
    <property type="term" value="P:sex differentiation"/>
    <property type="evidence" value="ECO:0007669"/>
    <property type="project" value="UniProtKB-KW"/>
</dbReference>
<dbReference type="GO" id="GO:0016607">
    <property type="term" value="C:nuclear speck"/>
    <property type="evidence" value="ECO:0007669"/>
    <property type="project" value="UniProtKB-SubCell"/>
</dbReference>
<keyword evidence="8" id="KW-0010">Activator</keyword>
<keyword evidence="4" id="KW-0221">Differentiation</keyword>
<evidence type="ECO:0000256" key="10">
    <source>
        <dbReference type="ARBA" id="ARBA00032498"/>
    </source>
</evidence>
<evidence type="ECO:0000313" key="15">
    <source>
        <dbReference type="EMBL" id="KAK2588146.1"/>
    </source>
</evidence>
<dbReference type="Gene3D" id="1.10.30.10">
    <property type="entry name" value="High mobility group box domain"/>
    <property type="match status" value="1"/>
</dbReference>
<sequence length="171" mass="19876">MDNRVLEFIAQRDDGTKQRESKNVRTILSPISMKKQPIYLSNYPTYRGRTLTRKANVVNDPKEACINNEDKENLDGKQFVNVDRENREIVEDKSKSFSDRSNNWSSSRQQERLPTLLTFEEKNGDGGTLKRKIPRPANAFMLFANEWRKKLANENPRESNKDISVRLVSLT</sequence>
<dbReference type="GO" id="GO:0000978">
    <property type="term" value="F:RNA polymerase II cis-regulatory region sequence-specific DNA binding"/>
    <property type="evidence" value="ECO:0007669"/>
    <property type="project" value="TreeGrafter"/>
</dbReference>
<evidence type="ECO:0000256" key="8">
    <source>
        <dbReference type="ARBA" id="ARBA00023159"/>
    </source>
</evidence>
<dbReference type="AlphaFoldDB" id="A0AAD9RYA9"/>
<keyword evidence="5" id="KW-0112">Calmodulin-binding</keyword>
<dbReference type="GO" id="GO:0030154">
    <property type="term" value="P:cell differentiation"/>
    <property type="evidence" value="ECO:0007669"/>
    <property type="project" value="UniProtKB-KW"/>
</dbReference>
<reference evidence="15" key="1">
    <citation type="submission" date="2021-08" db="EMBL/GenBank/DDBJ databases">
        <authorList>
            <person name="Misof B."/>
            <person name="Oliver O."/>
            <person name="Podsiadlowski L."/>
            <person name="Donath A."/>
            <person name="Peters R."/>
            <person name="Mayer C."/>
            <person name="Rust J."/>
            <person name="Gunkel S."/>
            <person name="Lesny P."/>
            <person name="Martin S."/>
            <person name="Oeyen J.P."/>
            <person name="Petersen M."/>
            <person name="Panagiotis P."/>
            <person name="Wilbrandt J."/>
            <person name="Tanja T."/>
        </authorList>
    </citation>
    <scope>NUCLEOTIDE SEQUENCE</scope>
    <source>
        <strain evidence="15">GBR_01_08_01A</strain>
        <tissue evidence="15">Thorax + abdomen</tissue>
    </source>
</reference>
<evidence type="ECO:0000259" key="14">
    <source>
        <dbReference type="PROSITE" id="PS50118"/>
    </source>
</evidence>
<dbReference type="SUPFAM" id="SSF47095">
    <property type="entry name" value="HMG-box"/>
    <property type="match status" value="1"/>
</dbReference>
<evidence type="ECO:0000256" key="12">
    <source>
        <dbReference type="PROSITE-ProRule" id="PRU00267"/>
    </source>
</evidence>
<keyword evidence="12" id="KW-0539">Nucleus</keyword>
<evidence type="ECO:0000256" key="11">
    <source>
        <dbReference type="ARBA" id="ARBA00045821"/>
    </source>
</evidence>
<comment type="caution">
    <text evidence="15">The sequence shown here is derived from an EMBL/GenBank/DDBJ whole genome shotgun (WGS) entry which is preliminary data.</text>
</comment>
<evidence type="ECO:0000256" key="1">
    <source>
        <dbReference type="ARBA" id="ARBA00004324"/>
    </source>
</evidence>
<comment type="subcellular location">
    <subcellularLocation>
        <location evidence="1">Nucleus speckle</location>
    </subcellularLocation>
</comment>
<accession>A0AAD9RYA9</accession>
<reference evidence="15" key="2">
    <citation type="journal article" date="2023" name="Commun. Biol.">
        <title>Intrasexual cuticular hydrocarbon dimorphism in a wasp sheds light on hydrocarbon biosynthesis genes in Hymenoptera.</title>
        <authorList>
            <person name="Moris V.C."/>
            <person name="Podsiadlowski L."/>
            <person name="Martin S."/>
            <person name="Oeyen J.P."/>
            <person name="Donath A."/>
            <person name="Petersen M."/>
            <person name="Wilbrandt J."/>
            <person name="Misof B."/>
            <person name="Liedtke D."/>
            <person name="Thamm M."/>
            <person name="Scheiner R."/>
            <person name="Schmitt T."/>
            <person name="Niehuis O."/>
        </authorList>
    </citation>
    <scope>NUCLEOTIDE SEQUENCE</scope>
    <source>
        <strain evidence="15">GBR_01_08_01A</strain>
    </source>
</reference>
<gene>
    <name evidence="15" type="ORF">KPH14_004196</name>
</gene>
<keyword evidence="16" id="KW-1185">Reference proteome</keyword>
<dbReference type="Pfam" id="PF00505">
    <property type="entry name" value="HMG_box"/>
    <property type="match status" value="1"/>
</dbReference>
<dbReference type="PROSITE" id="PS50118">
    <property type="entry name" value="HMG_BOX_2"/>
    <property type="match status" value="1"/>
</dbReference>
<evidence type="ECO:0000256" key="3">
    <source>
        <dbReference type="ARBA" id="ARBA00019052"/>
    </source>
</evidence>
<protein>
    <recommendedName>
        <fullName evidence="3">Sex-determining region Y protein</fullName>
    </recommendedName>
    <alternativeName>
        <fullName evidence="10">Testis-determining factor</fullName>
    </alternativeName>
</protein>
<keyword evidence="6" id="KW-0726">Sexual differentiation</keyword>
<comment type="function">
    <text evidence="11">Transcriptional regulator that controls a genetic switch in male development. It is necessary and sufficient for initiating male sex determination by directing the development of supporting cell precursors (pre-Sertoli cells) as Sertoli rather than granulosa cells. Involved in different aspects of gene regulation including promoter activation or repression. Binds to the DNA consensus sequence 5'-[AT]AACAA[AT]-3'. SRY HMG box recognizes DNA by partial intercalation in the minor groove and promotes DNA bending. Also involved in pre-mRNA splicing. In male adult brain involved in the maintenance of motor functions of dopaminergic neurons.</text>
</comment>
<dbReference type="PANTHER" id="PTHR10270:SF161">
    <property type="entry name" value="SEX-DETERMINING REGION Y PROTEIN"/>
    <property type="match status" value="1"/>
</dbReference>
<dbReference type="EMBL" id="JAIFRP010000006">
    <property type="protein sequence ID" value="KAK2588146.1"/>
    <property type="molecule type" value="Genomic_DNA"/>
</dbReference>
<comment type="similarity">
    <text evidence="2">Belongs to the SRY family.</text>
</comment>
<name>A0AAD9RYA9_9HYME</name>
<evidence type="ECO:0000256" key="13">
    <source>
        <dbReference type="SAM" id="MobiDB-lite"/>
    </source>
</evidence>
<organism evidence="15 16">
    <name type="scientific">Odynerus spinipes</name>
    <dbReference type="NCBI Taxonomy" id="1348599"/>
    <lineage>
        <taxon>Eukaryota</taxon>
        <taxon>Metazoa</taxon>
        <taxon>Ecdysozoa</taxon>
        <taxon>Arthropoda</taxon>
        <taxon>Hexapoda</taxon>
        <taxon>Insecta</taxon>
        <taxon>Pterygota</taxon>
        <taxon>Neoptera</taxon>
        <taxon>Endopterygota</taxon>
        <taxon>Hymenoptera</taxon>
        <taxon>Apocrita</taxon>
        <taxon>Aculeata</taxon>
        <taxon>Vespoidea</taxon>
        <taxon>Vespidae</taxon>
        <taxon>Eumeninae</taxon>
        <taxon>Odynerus</taxon>
    </lineage>
</organism>
<evidence type="ECO:0000256" key="9">
    <source>
        <dbReference type="ARBA" id="ARBA00023163"/>
    </source>
</evidence>
<dbReference type="InterPro" id="IPR036910">
    <property type="entry name" value="HMG_box_dom_sf"/>
</dbReference>
<keyword evidence="7 12" id="KW-0238">DNA-binding</keyword>
<dbReference type="InterPro" id="IPR009071">
    <property type="entry name" value="HMG_box_dom"/>
</dbReference>
<dbReference type="InterPro" id="IPR050140">
    <property type="entry name" value="SRY-related_HMG-box_TF-like"/>
</dbReference>
<evidence type="ECO:0000256" key="6">
    <source>
        <dbReference type="ARBA" id="ARBA00022928"/>
    </source>
</evidence>
<feature type="region of interest" description="Disordered" evidence="13">
    <location>
        <begin position="92"/>
        <end position="111"/>
    </location>
</feature>
<evidence type="ECO:0000256" key="7">
    <source>
        <dbReference type="ARBA" id="ARBA00023125"/>
    </source>
</evidence>
<dbReference type="Proteomes" id="UP001258017">
    <property type="component" value="Unassembled WGS sequence"/>
</dbReference>
<dbReference type="GO" id="GO:0005516">
    <property type="term" value="F:calmodulin binding"/>
    <property type="evidence" value="ECO:0007669"/>
    <property type="project" value="UniProtKB-KW"/>
</dbReference>
<evidence type="ECO:0000256" key="2">
    <source>
        <dbReference type="ARBA" id="ARBA00005998"/>
    </source>
</evidence>
<dbReference type="PANTHER" id="PTHR10270">
    <property type="entry name" value="SOX TRANSCRIPTION FACTOR"/>
    <property type="match status" value="1"/>
</dbReference>
<keyword evidence="9" id="KW-0804">Transcription</keyword>
<evidence type="ECO:0000256" key="4">
    <source>
        <dbReference type="ARBA" id="ARBA00022782"/>
    </source>
</evidence>
<feature type="domain" description="HMG box" evidence="14">
    <location>
        <begin position="133"/>
        <end position="171"/>
    </location>
</feature>
<feature type="DNA-binding region" description="HMG box" evidence="12">
    <location>
        <begin position="133"/>
        <end position="171"/>
    </location>
</feature>
<proteinExistence type="inferred from homology"/>